<dbReference type="PANTHER" id="PTHR10887">
    <property type="entry name" value="DNA2/NAM7 HELICASE FAMILY"/>
    <property type="match status" value="1"/>
</dbReference>
<comment type="caution">
    <text evidence="3">The sequence shown here is derived from an EMBL/GenBank/DDBJ whole genome shotgun (WGS) entry which is preliminary data.</text>
</comment>
<organism evidence="3 4">
    <name type="scientific">Marinomonas phaeophyticola</name>
    <dbReference type="NCBI Taxonomy" id="3004091"/>
    <lineage>
        <taxon>Bacteria</taxon>
        <taxon>Pseudomonadati</taxon>
        <taxon>Pseudomonadota</taxon>
        <taxon>Gammaproteobacteria</taxon>
        <taxon>Oceanospirillales</taxon>
        <taxon>Oceanospirillaceae</taxon>
        <taxon>Marinomonas</taxon>
    </lineage>
</organism>
<dbReference type="CDD" id="cd18808">
    <property type="entry name" value="SF1_C_Upf1"/>
    <property type="match status" value="1"/>
</dbReference>
<dbReference type="PANTHER" id="PTHR10887:SF495">
    <property type="entry name" value="HELICASE SENATAXIN ISOFORM X1-RELATED"/>
    <property type="match status" value="1"/>
</dbReference>
<dbReference type="InterPro" id="IPR027417">
    <property type="entry name" value="P-loop_NTPase"/>
</dbReference>
<dbReference type="Proteomes" id="UP001149719">
    <property type="component" value="Unassembled WGS sequence"/>
</dbReference>
<dbReference type="Pfam" id="PF13086">
    <property type="entry name" value="AAA_11"/>
    <property type="match status" value="1"/>
</dbReference>
<dbReference type="SUPFAM" id="SSF52540">
    <property type="entry name" value="P-loop containing nucleoside triphosphate hydrolases"/>
    <property type="match status" value="2"/>
</dbReference>
<feature type="region of interest" description="Disordered" evidence="1">
    <location>
        <begin position="301"/>
        <end position="330"/>
    </location>
</feature>
<proteinExistence type="predicted"/>
<evidence type="ECO:0000259" key="2">
    <source>
        <dbReference type="SMART" id="SM00382"/>
    </source>
</evidence>
<dbReference type="EMBL" id="JAPUBN010000017">
    <property type="protein sequence ID" value="MCZ2722387.1"/>
    <property type="molecule type" value="Genomic_DNA"/>
</dbReference>
<dbReference type="InterPro" id="IPR003593">
    <property type="entry name" value="AAA+_ATPase"/>
</dbReference>
<feature type="domain" description="AAA+ ATPase" evidence="2">
    <location>
        <begin position="441"/>
        <end position="838"/>
    </location>
</feature>
<protein>
    <submittedName>
        <fullName evidence="3">AAA domain-containing protein</fullName>
    </submittedName>
</protein>
<evidence type="ECO:0000256" key="1">
    <source>
        <dbReference type="SAM" id="MobiDB-lite"/>
    </source>
</evidence>
<reference evidence="3" key="1">
    <citation type="submission" date="2022-12" db="EMBL/GenBank/DDBJ databases">
        <title>Marinomonas 15G1-11 sp. nov, isolated from marine algae.</title>
        <authorList>
            <person name="Butt M."/>
            <person name="Choi D.G."/>
            <person name="Kim J.M."/>
            <person name="Lee J.K."/>
            <person name="Baek J.H."/>
            <person name="Jeon C.O."/>
        </authorList>
    </citation>
    <scope>NUCLEOTIDE SEQUENCE</scope>
    <source>
        <strain evidence="3">15G1-11</strain>
    </source>
</reference>
<dbReference type="Pfam" id="PF13087">
    <property type="entry name" value="AAA_12"/>
    <property type="match status" value="1"/>
</dbReference>
<dbReference type="CDD" id="cd17934">
    <property type="entry name" value="DEXXQc_Upf1-like"/>
    <property type="match status" value="1"/>
</dbReference>
<evidence type="ECO:0000313" key="3">
    <source>
        <dbReference type="EMBL" id="MCZ2722387.1"/>
    </source>
</evidence>
<evidence type="ECO:0000313" key="4">
    <source>
        <dbReference type="Proteomes" id="UP001149719"/>
    </source>
</evidence>
<name>A0ABT4JWD2_9GAMM</name>
<dbReference type="InterPro" id="IPR041679">
    <property type="entry name" value="DNA2/NAM7-like_C"/>
</dbReference>
<dbReference type="RefSeq" id="WP_269125982.1">
    <property type="nucleotide sequence ID" value="NZ_JAPUBN010000017.1"/>
</dbReference>
<gene>
    <name evidence="3" type="ORF">O1D97_12320</name>
</gene>
<sequence>MQFNEFPYFTDDLINLTSNDSLSQLQTDQPVQMMEYNGLWLLQQADLRITVACAKIDEPQLTSLMRGEQTRWLLTKVHNKTLQLQYMSPVEALKLDLTLSVDALIADDLFTKNEIRENSIDLARTWLYEHFVVEVISANGTNPNETKENWLTISRFSNAAVGKSFQLLGKGWRVDVEPQPDKGYLIKRITRHPRRDSNFSLLIGSFLFADISVAAVLDSGAHRAILDAALRNNGSYLELWNLYNDKEWGNALKTAEMLKALRFTHAEPFEDGRVNRWRIWPKSTEAYKEFRDRWVSQEIPQSDQVDLANQPPDWSEELSTEAEKQQQGSRGNIRFEDDYLVFTSSSDKKSAIPRFDENGKGGWLYLSLAGQRVAGNRRVTARQTIDSGKRMPQLKWLLEGSSVPFERRRTIKGITPYAKETFKGGKPTDKQLLALETALNTPDIALIIGPPGTGKTQVIAALQRRLAEEFENQNISGQVLVSSFQHDAVDNALDRSQVFDLPATRVGGKKGAATEDGFSRWIDDQATHLKEQVQLQYEEQPVLQQLDEVVETMTLLRMSQYSSAQHRDQLQHLLKQLRALDSSMRVPARLISDLEDYVKEQCVTAVRNDMVNTVSTLRGIRALRTTKISFFDDGGVRAEELLRQLRRGLHQFTGKSKALLQQASKTTLAEDELLTALVELKNQLLDEYLPDYRPPELKQALDETGICLLNKLDRSLAQYRQEHKQGVAWALQELANSIDMDRQAALSTTEEYAMVVGATCQQAAGNKMASLKSVVGLGSSDIDFDTVIIDEAARANPLDLFIPMSMAKRRVILVGDDRQLPHMLEPDIENQLQEEHLLTEQQLAAFKLSLFERLRLQLEALRSEDNNPRIVMLDTQFRMHPILGDFISQQFYEAKGMDKLKTTRPASDFAFSSDFIQALGSEGQYYSGKVCQWVDVPLSEGKSSKRGPSPIRNAEAKRIATEVQRLLEADGKSLSVGVITFYAAQRDLIMEELATRTVKGIPLMVKREGQYEPSDEFKWASKQKGDGSTEREEGLRVGTVDAFQGKEFDIVLLSCVRTWHQPKRKSLGSESKNISSNDLKEASLNRMFGFLRLPNRMNVAMSRQKQMLICVGDAALATNKYAKEGVPALNAFHALCGGEHGEVR</sequence>
<dbReference type="InterPro" id="IPR047187">
    <property type="entry name" value="SF1_C_Upf1"/>
</dbReference>
<dbReference type="SMART" id="SM00382">
    <property type="entry name" value="AAA"/>
    <property type="match status" value="1"/>
</dbReference>
<dbReference type="InterPro" id="IPR045055">
    <property type="entry name" value="DNA2/NAM7-like"/>
</dbReference>
<dbReference type="InterPro" id="IPR041677">
    <property type="entry name" value="DNA2/NAM7_AAA_11"/>
</dbReference>
<dbReference type="Gene3D" id="3.40.50.300">
    <property type="entry name" value="P-loop containing nucleotide triphosphate hydrolases"/>
    <property type="match status" value="3"/>
</dbReference>
<keyword evidence="4" id="KW-1185">Reference proteome</keyword>
<accession>A0ABT4JWD2</accession>